<evidence type="ECO:0000313" key="6">
    <source>
        <dbReference type="Proteomes" id="UP001596106"/>
    </source>
</evidence>
<keyword evidence="2" id="KW-0547">Nucleotide-binding</keyword>
<keyword evidence="3 5" id="KW-0067">ATP-binding</keyword>
<dbReference type="PANTHER" id="PTHR23073">
    <property type="entry name" value="26S PROTEASOME REGULATORY SUBUNIT"/>
    <property type="match status" value="1"/>
</dbReference>
<evidence type="ECO:0000256" key="3">
    <source>
        <dbReference type="ARBA" id="ARBA00022840"/>
    </source>
</evidence>
<evidence type="ECO:0000259" key="4">
    <source>
        <dbReference type="SMART" id="SM00382"/>
    </source>
</evidence>
<dbReference type="CDD" id="cd19481">
    <property type="entry name" value="RecA-like_protease"/>
    <property type="match status" value="1"/>
</dbReference>
<dbReference type="SUPFAM" id="SSF52540">
    <property type="entry name" value="P-loop containing nucleoside triphosphate hydrolases"/>
    <property type="match status" value="1"/>
</dbReference>
<dbReference type="InterPro" id="IPR050221">
    <property type="entry name" value="26S_Proteasome_ATPase"/>
</dbReference>
<comment type="similarity">
    <text evidence="1">Belongs to the AAA ATPase family.</text>
</comment>
<dbReference type="RefSeq" id="WP_379848397.1">
    <property type="nucleotide sequence ID" value="NZ_JBHSMA010000006.1"/>
</dbReference>
<dbReference type="Gene3D" id="3.40.50.300">
    <property type="entry name" value="P-loop containing nucleotide triphosphate hydrolases"/>
    <property type="match status" value="1"/>
</dbReference>
<reference evidence="6" key="1">
    <citation type="journal article" date="2019" name="Int. J. Syst. Evol. Microbiol.">
        <title>The Global Catalogue of Microorganisms (GCM) 10K type strain sequencing project: providing services to taxonomists for standard genome sequencing and annotation.</title>
        <authorList>
            <consortium name="The Broad Institute Genomics Platform"/>
            <consortium name="The Broad Institute Genome Sequencing Center for Infectious Disease"/>
            <person name="Wu L."/>
            <person name="Ma J."/>
        </authorList>
    </citation>
    <scope>NUCLEOTIDE SEQUENCE [LARGE SCALE GENOMIC DNA]</scope>
    <source>
        <strain evidence="6">CCUG 55250</strain>
    </source>
</reference>
<sequence>MTDLEKLIIEKQQQCRHEQVIDAGEIHLFKLLPALRELKDYNIYILGSRIQECLVCRKLLLQEADKKRLKELTNMSKSLMRLYNPSDKITISIGELTKSIVFLNMNEPKASDSAEVSSFKPVEPRFGLSDVILNEATTRSIEEAKIKMVHNKTLYETWGFSKIKPYGKATILNFFGPPGTGKTRTAEALAANLGKPFMDINLADLESKFMSQTSKNINEAFRIATKENALIFFDEADTVLGKRLSTVTQGIDAEINMSRSTMLKELERFEGVCVFATNFESNIDRAFVRRIAYHIPFSFPDMTTLRRLWEYILLVTIPLNEPRTEVIDRLVSESEGLSGSDLATSVELAFPKSVILNREKPVLHLQHLVEAVDFIKQSNRTVGVGNSKTTETVVNSSKAAAIRKVYGGNKNHKN</sequence>
<keyword evidence="6" id="KW-1185">Reference proteome</keyword>
<dbReference type="Pfam" id="PF00004">
    <property type="entry name" value="AAA"/>
    <property type="match status" value="1"/>
</dbReference>
<protein>
    <submittedName>
        <fullName evidence="5">ATP-binding protein</fullName>
    </submittedName>
</protein>
<comment type="caution">
    <text evidence="5">The sequence shown here is derived from an EMBL/GenBank/DDBJ whole genome shotgun (WGS) entry which is preliminary data.</text>
</comment>
<evidence type="ECO:0000256" key="2">
    <source>
        <dbReference type="ARBA" id="ARBA00022741"/>
    </source>
</evidence>
<dbReference type="GO" id="GO:0005524">
    <property type="term" value="F:ATP binding"/>
    <property type="evidence" value="ECO:0007669"/>
    <property type="project" value="UniProtKB-KW"/>
</dbReference>
<dbReference type="Proteomes" id="UP001596106">
    <property type="component" value="Unassembled WGS sequence"/>
</dbReference>
<evidence type="ECO:0000256" key="1">
    <source>
        <dbReference type="ARBA" id="ARBA00006914"/>
    </source>
</evidence>
<feature type="domain" description="AAA+ ATPase" evidence="4">
    <location>
        <begin position="168"/>
        <end position="301"/>
    </location>
</feature>
<name>A0ABW0IDZ6_9BACT</name>
<organism evidence="5 6">
    <name type="scientific">Larkinella bovis</name>
    <dbReference type="NCBI Taxonomy" id="683041"/>
    <lineage>
        <taxon>Bacteria</taxon>
        <taxon>Pseudomonadati</taxon>
        <taxon>Bacteroidota</taxon>
        <taxon>Cytophagia</taxon>
        <taxon>Cytophagales</taxon>
        <taxon>Spirosomataceae</taxon>
        <taxon>Larkinella</taxon>
    </lineage>
</organism>
<dbReference type="InterPro" id="IPR003959">
    <property type="entry name" value="ATPase_AAA_core"/>
</dbReference>
<dbReference type="InterPro" id="IPR027417">
    <property type="entry name" value="P-loop_NTPase"/>
</dbReference>
<proteinExistence type="inferred from homology"/>
<accession>A0ABW0IDZ6</accession>
<dbReference type="EMBL" id="JBHSMA010000006">
    <property type="protein sequence ID" value="MFC5411504.1"/>
    <property type="molecule type" value="Genomic_DNA"/>
</dbReference>
<gene>
    <name evidence="5" type="ORF">ACFPMF_19440</name>
</gene>
<evidence type="ECO:0000313" key="5">
    <source>
        <dbReference type="EMBL" id="MFC5411504.1"/>
    </source>
</evidence>
<dbReference type="InterPro" id="IPR003593">
    <property type="entry name" value="AAA+_ATPase"/>
</dbReference>
<dbReference type="SMART" id="SM00382">
    <property type="entry name" value="AAA"/>
    <property type="match status" value="1"/>
</dbReference>